<sequence>MSYWPLILIALVVLGLIYRSIARRRKRARLLVTPLTDEQRTVIDRLVPMLRHLPEELRPALEGRINLFLDQITFHGSGGLELKERMRLSIAAQACLLVVNSPVWFETLRTVLVYPAGFDTGRGMHDGYVVHEPASATLGESWDRGPVVLSWDDALRGGLDPNDGHNVVIHEFAHQLDALTGNTNGIPILRKGQRYDRWEKAMLEAYEGHVERLDRGEQTLIDPYGATNHQEFFAEATVTFFERPQAMRREEPALYEQLAELFALDPAEWR</sequence>
<dbReference type="PANTHER" id="PTHR30164">
    <property type="entry name" value="MTFA PEPTIDASE"/>
    <property type="match status" value="1"/>
</dbReference>
<dbReference type="Pfam" id="PF06167">
    <property type="entry name" value="Peptidase_M90"/>
    <property type="match status" value="1"/>
</dbReference>
<dbReference type="Proteomes" id="UP000602442">
    <property type="component" value="Unassembled WGS sequence"/>
</dbReference>
<dbReference type="InterPro" id="IPR042252">
    <property type="entry name" value="MtfA_N"/>
</dbReference>
<dbReference type="Gene3D" id="3.40.390.10">
    <property type="entry name" value="Collagenase (Catalytic Domain)"/>
    <property type="match status" value="1"/>
</dbReference>
<protein>
    <submittedName>
        <fullName evidence="1">Zinc-dependent peptidase</fullName>
    </submittedName>
</protein>
<dbReference type="InterPro" id="IPR024079">
    <property type="entry name" value="MetalloPept_cat_dom_sf"/>
</dbReference>
<dbReference type="CDD" id="cd20169">
    <property type="entry name" value="Peptidase_M90_mtfA"/>
    <property type="match status" value="1"/>
</dbReference>
<accession>A0ABS0N2J9</accession>
<name>A0ABS0N2J9_9SPHN</name>
<gene>
    <name evidence="1" type="ORF">I5L03_06220</name>
</gene>
<evidence type="ECO:0000313" key="2">
    <source>
        <dbReference type="Proteomes" id="UP000602442"/>
    </source>
</evidence>
<keyword evidence="2" id="KW-1185">Reference proteome</keyword>
<dbReference type="RefSeq" id="WP_197920891.1">
    <property type="nucleotide sequence ID" value="NZ_CAWPTA010000007.1"/>
</dbReference>
<reference evidence="1 2" key="1">
    <citation type="submission" date="2020-11" db="EMBL/GenBank/DDBJ databases">
        <title>Erythrobacter sediminis sp. nov., a marine bacterium from a tidal flat of Garorim Bay.</title>
        <authorList>
            <person name="Kim D."/>
            <person name="Yoo Y."/>
            <person name="Kim J.-J."/>
        </authorList>
    </citation>
    <scope>NUCLEOTIDE SEQUENCE [LARGE SCALE GENOMIC DNA]</scope>
    <source>
        <strain evidence="1 2">JGD-13</strain>
    </source>
</reference>
<dbReference type="InterPro" id="IPR010384">
    <property type="entry name" value="MtfA_fam"/>
</dbReference>
<dbReference type="SUPFAM" id="SSF55486">
    <property type="entry name" value="Metalloproteases ('zincins'), catalytic domain"/>
    <property type="match status" value="1"/>
</dbReference>
<comment type="caution">
    <text evidence="1">The sequence shown here is derived from an EMBL/GenBank/DDBJ whole genome shotgun (WGS) entry which is preliminary data.</text>
</comment>
<dbReference type="EMBL" id="JAEANY010000002">
    <property type="protein sequence ID" value="MBH5322177.1"/>
    <property type="molecule type" value="Genomic_DNA"/>
</dbReference>
<organism evidence="1 2">
    <name type="scientific">Aurantiacibacter sediminis</name>
    <dbReference type="NCBI Taxonomy" id="2793064"/>
    <lineage>
        <taxon>Bacteria</taxon>
        <taxon>Pseudomonadati</taxon>
        <taxon>Pseudomonadota</taxon>
        <taxon>Alphaproteobacteria</taxon>
        <taxon>Sphingomonadales</taxon>
        <taxon>Erythrobacteraceae</taxon>
        <taxon>Aurantiacibacter</taxon>
    </lineage>
</organism>
<dbReference type="Gene3D" id="1.10.472.150">
    <property type="entry name" value="Glucose-regulated metallo-peptidase M90, N-terminal domain"/>
    <property type="match status" value="1"/>
</dbReference>
<evidence type="ECO:0000313" key="1">
    <source>
        <dbReference type="EMBL" id="MBH5322177.1"/>
    </source>
</evidence>
<dbReference type="PANTHER" id="PTHR30164:SF2">
    <property type="entry name" value="PROTEIN MTFA"/>
    <property type="match status" value="1"/>
</dbReference>
<proteinExistence type="predicted"/>